<dbReference type="EMBL" id="WTVG01000080">
    <property type="protein sequence ID" value="NMG26608.1"/>
    <property type="molecule type" value="Genomic_DNA"/>
</dbReference>
<accession>A0ABX1PPT9</accession>
<sequence length="108" mass="11796">MAGQLWVTNSLGGYMYSDNLSQVLRHAVQPLVKFRQFADIKDAAVQGKGKGDVFHWNVYSDIATQGTTLVETTTMPESNFTITQGTMTITEYGKQAANDAAFAVRMAA</sequence>
<keyword evidence="2" id="KW-1185">Reference proteome</keyword>
<dbReference type="Proteomes" id="UP000615989">
    <property type="component" value="Unassembled WGS sequence"/>
</dbReference>
<evidence type="ECO:0000313" key="1">
    <source>
        <dbReference type="EMBL" id="NMG26608.1"/>
    </source>
</evidence>
<name>A0ABX1PPT9_9RHOO</name>
<evidence type="ECO:0000313" key="2">
    <source>
        <dbReference type="Proteomes" id="UP000615989"/>
    </source>
</evidence>
<reference evidence="1" key="1">
    <citation type="submission" date="2019-12" db="EMBL/GenBank/DDBJ databases">
        <title>Comparative genomics gives insights into the taxonomy of the Azoarcus-Aromatoleum group and reveals separate origins of nif in the plant-associated Azoarcus and non-plant-associated Aromatoleum sub-groups.</title>
        <authorList>
            <person name="Lafos M."/>
            <person name="Maluk M."/>
            <person name="Batista M."/>
            <person name="Junghare M."/>
            <person name="Carmona M."/>
            <person name="Faoro H."/>
            <person name="Cruz L.M."/>
            <person name="Battistoni F."/>
            <person name="De Souza E."/>
            <person name="Pedrosa F."/>
            <person name="Chen W.-M."/>
            <person name="Poole P.S."/>
            <person name="Dixon R.A."/>
            <person name="James E.K."/>
        </authorList>
    </citation>
    <scope>NUCLEOTIDE SEQUENCE</scope>
    <source>
        <strain evidence="1">LuFRes1</strain>
    </source>
</reference>
<organism evidence="1 2">
    <name type="scientific">Aromatoleum anaerobium</name>
    <dbReference type="NCBI Taxonomy" id="182180"/>
    <lineage>
        <taxon>Bacteria</taxon>
        <taxon>Pseudomonadati</taxon>
        <taxon>Pseudomonadota</taxon>
        <taxon>Betaproteobacteria</taxon>
        <taxon>Rhodocyclales</taxon>
        <taxon>Rhodocyclaceae</taxon>
        <taxon>Aromatoleum</taxon>
    </lineage>
</organism>
<evidence type="ECO:0008006" key="3">
    <source>
        <dbReference type="Google" id="ProtNLM"/>
    </source>
</evidence>
<dbReference type="RefSeq" id="WP_169119926.1">
    <property type="nucleotide sequence ID" value="NZ_WTVG02000039.1"/>
</dbReference>
<comment type="caution">
    <text evidence="1">The sequence shown here is derived from an EMBL/GenBank/DDBJ whole genome shotgun (WGS) entry which is preliminary data.</text>
</comment>
<gene>
    <name evidence="1" type="ORF">GO606_18215</name>
</gene>
<protein>
    <recommendedName>
        <fullName evidence="3">Bacteriophage protein</fullName>
    </recommendedName>
</protein>
<proteinExistence type="predicted"/>